<name>A0ABD0V3D5_DENTH</name>
<accession>A0ABD0V3D5</accession>
<sequence>MAASANPDQNRAWVMAVSTDAHEVFRRIDSLFKPPHSSSLDHFLKAVVSGKKGFKRRICAGIVSTFDLQNLRPFEILRRFFCSFTGCAFWKYHNFFATMMDSLPDAIIQQILSHISHARDVASCSCVSKRWKDCIPYSPSLYFPRNAFHSVSDADAIISRIVSIVMRLEELVVYCPFSTSSLASWISLHNRSLRILELRMDSAVDKFFGSRAEGNGDRVDCIGAAHNLEALKLWGVSLTRSPNWGVFKKLRSLAIIGAALCDDAVKDTIQACPNLTDLALLSCDGVTTLSIELECLERCRLDFLGPGHCSLSVSSMRLQVLEIQGFSWVRVNRNHKLRSLCISKNTGRLYGVDTGKLMDLEHLSLRGVQWSWNAISSVLQCASDVKHLVMKIEFCGDFETLQPFPEIDLVEFFNNHPKLKTLEIHGAMFAALCQKNSLKKLDSNFVIPNLEEVLVTVRSPLNAEQKLNTLESLVDFSVKLRKMVIRISQMKNCHETADDFFEEICRFKHLNNDIVHIE</sequence>
<evidence type="ECO:0000313" key="3">
    <source>
        <dbReference type="Proteomes" id="UP001552299"/>
    </source>
</evidence>
<dbReference type="Pfam" id="PF12937">
    <property type="entry name" value="F-box-like"/>
    <property type="match status" value="1"/>
</dbReference>
<dbReference type="SUPFAM" id="SSF81383">
    <property type="entry name" value="F-box domain"/>
    <property type="match status" value="1"/>
</dbReference>
<proteinExistence type="predicted"/>
<evidence type="ECO:0000259" key="1">
    <source>
        <dbReference type="SMART" id="SM00256"/>
    </source>
</evidence>
<dbReference type="InterPro" id="IPR032675">
    <property type="entry name" value="LRR_dom_sf"/>
</dbReference>
<dbReference type="AlphaFoldDB" id="A0ABD0V3D5"/>
<gene>
    <name evidence="2" type="ORF">M5K25_012198</name>
</gene>
<keyword evidence="3" id="KW-1185">Reference proteome</keyword>
<dbReference type="SMART" id="SM00256">
    <property type="entry name" value="FBOX"/>
    <property type="match status" value="1"/>
</dbReference>
<protein>
    <recommendedName>
        <fullName evidence="1">F-box domain-containing protein</fullName>
    </recommendedName>
</protein>
<dbReference type="Gene3D" id="3.80.10.10">
    <property type="entry name" value="Ribonuclease Inhibitor"/>
    <property type="match status" value="1"/>
</dbReference>
<dbReference type="InterPro" id="IPR036047">
    <property type="entry name" value="F-box-like_dom_sf"/>
</dbReference>
<evidence type="ECO:0000313" key="2">
    <source>
        <dbReference type="EMBL" id="KAL0917151.1"/>
    </source>
</evidence>
<organism evidence="2 3">
    <name type="scientific">Dendrobium thyrsiflorum</name>
    <name type="common">Pinecone-like raceme dendrobium</name>
    <name type="synonym">Orchid</name>
    <dbReference type="NCBI Taxonomy" id="117978"/>
    <lineage>
        <taxon>Eukaryota</taxon>
        <taxon>Viridiplantae</taxon>
        <taxon>Streptophyta</taxon>
        <taxon>Embryophyta</taxon>
        <taxon>Tracheophyta</taxon>
        <taxon>Spermatophyta</taxon>
        <taxon>Magnoliopsida</taxon>
        <taxon>Liliopsida</taxon>
        <taxon>Asparagales</taxon>
        <taxon>Orchidaceae</taxon>
        <taxon>Epidendroideae</taxon>
        <taxon>Malaxideae</taxon>
        <taxon>Dendrobiinae</taxon>
        <taxon>Dendrobium</taxon>
    </lineage>
</organism>
<dbReference type="Proteomes" id="UP001552299">
    <property type="component" value="Unassembled WGS sequence"/>
</dbReference>
<dbReference type="PANTHER" id="PTHR31639:SF162">
    <property type="entry name" value="OS09G0454300 PROTEIN"/>
    <property type="match status" value="1"/>
</dbReference>
<dbReference type="InterPro" id="IPR001810">
    <property type="entry name" value="F-box_dom"/>
</dbReference>
<dbReference type="PANTHER" id="PTHR31639">
    <property type="entry name" value="F-BOX PROTEIN-LIKE"/>
    <property type="match status" value="1"/>
</dbReference>
<dbReference type="EMBL" id="JANQDX010000010">
    <property type="protein sequence ID" value="KAL0917151.1"/>
    <property type="molecule type" value="Genomic_DNA"/>
</dbReference>
<dbReference type="SUPFAM" id="SSF52047">
    <property type="entry name" value="RNI-like"/>
    <property type="match status" value="1"/>
</dbReference>
<comment type="caution">
    <text evidence="2">The sequence shown here is derived from an EMBL/GenBank/DDBJ whole genome shotgun (WGS) entry which is preliminary data.</text>
</comment>
<reference evidence="2 3" key="1">
    <citation type="journal article" date="2024" name="Plant Biotechnol. J.">
        <title>Dendrobium thyrsiflorum genome and its molecular insights into genes involved in important horticultural traits.</title>
        <authorList>
            <person name="Chen B."/>
            <person name="Wang J.Y."/>
            <person name="Zheng P.J."/>
            <person name="Li K.L."/>
            <person name="Liang Y.M."/>
            <person name="Chen X.F."/>
            <person name="Zhang C."/>
            <person name="Zhao X."/>
            <person name="He X."/>
            <person name="Zhang G.Q."/>
            <person name="Liu Z.J."/>
            <person name="Xu Q."/>
        </authorList>
    </citation>
    <scope>NUCLEOTIDE SEQUENCE [LARGE SCALE GENOMIC DNA]</scope>
    <source>
        <strain evidence="2">GZMU011</strain>
    </source>
</reference>
<dbReference type="Gene3D" id="1.20.1280.50">
    <property type="match status" value="1"/>
</dbReference>
<feature type="domain" description="F-box" evidence="1">
    <location>
        <begin position="103"/>
        <end position="145"/>
    </location>
</feature>